<dbReference type="GO" id="GO:0003677">
    <property type="term" value="F:DNA binding"/>
    <property type="evidence" value="ECO:0007669"/>
    <property type="project" value="UniProtKB-UniRule"/>
</dbReference>
<feature type="compositionally biased region" description="Low complexity" evidence="2">
    <location>
        <begin position="131"/>
        <end position="143"/>
    </location>
</feature>
<dbReference type="InterPro" id="IPR009071">
    <property type="entry name" value="HMG_box_dom"/>
</dbReference>
<keyword evidence="1" id="KW-0539">Nucleus</keyword>
<dbReference type="PROSITE" id="PS50118">
    <property type="entry name" value="HMG_BOX_2"/>
    <property type="match status" value="1"/>
</dbReference>
<dbReference type="SUPFAM" id="SSF47095">
    <property type="entry name" value="HMG-box"/>
    <property type="match status" value="1"/>
</dbReference>
<dbReference type="InterPro" id="IPR036910">
    <property type="entry name" value="HMG_box_dom_sf"/>
</dbReference>
<dbReference type="Proteomes" id="UP000789572">
    <property type="component" value="Unassembled WGS sequence"/>
</dbReference>
<name>A0A9N8ZY50_9GLOM</name>
<dbReference type="SMART" id="SM00398">
    <property type="entry name" value="HMG"/>
    <property type="match status" value="1"/>
</dbReference>
<dbReference type="Gene3D" id="1.10.30.10">
    <property type="entry name" value="High mobility group box domain"/>
    <property type="match status" value="1"/>
</dbReference>
<comment type="caution">
    <text evidence="4">The sequence shown here is derived from an EMBL/GenBank/DDBJ whole genome shotgun (WGS) entry which is preliminary data.</text>
</comment>
<protein>
    <submittedName>
        <fullName evidence="4">4224_t:CDS:1</fullName>
    </submittedName>
</protein>
<evidence type="ECO:0000259" key="3">
    <source>
        <dbReference type="PROSITE" id="PS50118"/>
    </source>
</evidence>
<evidence type="ECO:0000256" key="1">
    <source>
        <dbReference type="PROSITE-ProRule" id="PRU00267"/>
    </source>
</evidence>
<evidence type="ECO:0000313" key="4">
    <source>
        <dbReference type="EMBL" id="CAG8510435.1"/>
    </source>
</evidence>
<accession>A0A9N8ZY50</accession>
<feature type="DNA-binding region" description="HMG box" evidence="1">
    <location>
        <begin position="43"/>
        <end position="112"/>
    </location>
</feature>
<feature type="domain" description="HMG box" evidence="3">
    <location>
        <begin position="43"/>
        <end position="112"/>
    </location>
</feature>
<feature type="region of interest" description="Disordered" evidence="2">
    <location>
        <begin position="115"/>
        <end position="143"/>
    </location>
</feature>
<dbReference type="AlphaFoldDB" id="A0A9N8ZY50"/>
<sequence>MLLIFDTDDLMKQFEEEYNKTRPICTMDELLLYDTKPNKNGDPKRTSNASIIYLRECSKRLKGQVPFEGGAKTLVKIAMEEWNRLPPSKQRLYELAADIVERRFKEMYPGYRYTPYRTNGKRKRVRDGRSANNGSNKCNNANAKNNYANIRDNEVDPKPDDLATKSPEIFFSDDTISHFNNCFPLQSPETRPEPVPTNIIAQCMQSFVLVSPPTPEYALSDEFLEYITPPEQQPTVEHVDDDNDDDMDTENVTLLYVREELNNQLDLFEEEFKNGSSSNTDHYSDSNLYQFY</sequence>
<gene>
    <name evidence="4" type="ORF">POCULU_LOCUS3040</name>
</gene>
<organism evidence="4 5">
    <name type="scientific">Paraglomus occultum</name>
    <dbReference type="NCBI Taxonomy" id="144539"/>
    <lineage>
        <taxon>Eukaryota</taxon>
        <taxon>Fungi</taxon>
        <taxon>Fungi incertae sedis</taxon>
        <taxon>Mucoromycota</taxon>
        <taxon>Glomeromycotina</taxon>
        <taxon>Glomeromycetes</taxon>
        <taxon>Paraglomerales</taxon>
        <taxon>Paraglomeraceae</taxon>
        <taxon>Paraglomus</taxon>
    </lineage>
</organism>
<keyword evidence="1" id="KW-0238">DNA-binding</keyword>
<dbReference type="GO" id="GO:0005634">
    <property type="term" value="C:nucleus"/>
    <property type="evidence" value="ECO:0007669"/>
    <property type="project" value="UniProtKB-UniRule"/>
</dbReference>
<proteinExistence type="predicted"/>
<keyword evidence="5" id="KW-1185">Reference proteome</keyword>
<dbReference type="OrthoDB" id="10514470at2759"/>
<evidence type="ECO:0000313" key="5">
    <source>
        <dbReference type="Proteomes" id="UP000789572"/>
    </source>
</evidence>
<reference evidence="4" key="1">
    <citation type="submission" date="2021-06" db="EMBL/GenBank/DDBJ databases">
        <authorList>
            <person name="Kallberg Y."/>
            <person name="Tangrot J."/>
            <person name="Rosling A."/>
        </authorList>
    </citation>
    <scope>NUCLEOTIDE SEQUENCE</scope>
    <source>
        <strain evidence="4">IA702</strain>
    </source>
</reference>
<dbReference type="EMBL" id="CAJVPJ010000314">
    <property type="protein sequence ID" value="CAG8510435.1"/>
    <property type="molecule type" value="Genomic_DNA"/>
</dbReference>
<evidence type="ECO:0000256" key="2">
    <source>
        <dbReference type="SAM" id="MobiDB-lite"/>
    </source>
</evidence>